<organism evidence="9 10">
    <name type="scientific">Magnetofaba australis IT-1</name>
    <dbReference type="NCBI Taxonomy" id="1434232"/>
    <lineage>
        <taxon>Bacteria</taxon>
        <taxon>Pseudomonadati</taxon>
        <taxon>Pseudomonadota</taxon>
        <taxon>Magnetococcia</taxon>
        <taxon>Magnetococcales</taxon>
        <taxon>Magnetococcaceae</taxon>
        <taxon>Magnetofaba</taxon>
    </lineage>
</organism>
<dbReference type="AlphaFoldDB" id="A0A1Y2K3M8"/>
<dbReference type="Proteomes" id="UP000194003">
    <property type="component" value="Unassembled WGS sequence"/>
</dbReference>
<evidence type="ECO:0000256" key="5">
    <source>
        <dbReference type="ARBA" id="ARBA00022692"/>
    </source>
</evidence>
<sequence>MTASGAARAFESESAAETDEAEAYATITLTQPLLDFGKRDALSAAAQLRAQAAQLSVGNAWDAAALDAARAYFDLYVSELTLQAANEAHALDYVRWERAKEREALGKSDAVVTAEWLSKVEASRTVYYGERDRNAQLRAQLAQLTGLPLDKELIRPPAAPEDKPPVLDWRRLADVAAQRNPQLQALNLRVQAQTQAAEAQRARPQLDAVAEFGRSTRTLRGNDRWAAGVQASWDLWDGGATDARREQALADAEALRAERDLLLKSLRLQVQEAAQKSAWAHQAILAAQAKKRWAEMQLLKRQTRYQQERVSDLGFAMVDLTRAEAQLVKAAGARYMASMTLAVLLGESPEAALKPDFLTRVAQMGAQTDAAPASESNSFTPPGGSGYGTHAQP</sequence>
<dbReference type="GO" id="GO:0009279">
    <property type="term" value="C:cell outer membrane"/>
    <property type="evidence" value="ECO:0007669"/>
    <property type="project" value="UniProtKB-SubCell"/>
</dbReference>
<dbReference type="GO" id="GO:1990281">
    <property type="term" value="C:efflux pump complex"/>
    <property type="evidence" value="ECO:0007669"/>
    <property type="project" value="TreeGrafter"/>
</dbReference>
<dbReference type="Pfam" id="PF02321">
    <property type="entry name" value="OEP"/>
    <property type="match status" value="1"/>
</dbReference>
<keyword evidence="3" id="KW-0813">Transport</keyword>
<dbReference type="EMBL" id="LVJN01000020">
    <property type="protein sequence ID" value="OSM02532.1"/>
    <property type="molecule type" value="Genomic_DNA"/>
</dbReference>
<keyword evidence="7" id="KW-0998">Cell outer membrane</keyword>
<dbReference type="GO" id="GO:0015288">
    <property type="term" value="F:porin activity"/>
    <property type="evidence" value="ECO:0007669"/>
    <property type="project" value="TreeGrafter"/>
</dbReference>
<evidence type="ECO:0000256" key="6">
    <source>
        <dbReference type="ARBA" id="ARBA00023136"/>
    </source>
</evidence>
<keyword evidence="5" id="KW-0812">Transmembrane</keyword>
<dbReference type="PANTHER" id="PTHR30026">
    <property type="entry name" value="OUTER MEMBRANE PROTEIN TOLC"/>
    <property type="match status" value="1"/>
</dbReference>
<evidence type="ECO:0000256" key="7">
    <source>
        <dbReference type="ARBA" id="ARBA00023237"/>
    </source>
</evidence>
<proteinExistence type="inferred from homology"/>
<dbReference type="Gene3D" id="1.20.1600.10">
    <property type="entry name" value="Outer membrane efflux proteins (OEP)"/>
    <property type="match status" value="1"/>
</dbReference>
<dbReference type="PANTHER" id="PTHR30026:SF20">
    <property type="entry name" value="OUTER MEMBRANE PROTEIN TOLC"/>
    <property type="match status" value="1"/>
</dbReference>
<evidence type="ECO:0000313" key="10">
    <source>
        <dbReference type="Proteomes" id="UP000194003"/>
    </source>
</evidence>
<evidence type="ECO:0000256" key="1">
    <source>
        <dbReference type="ARBA" id="ARBA00004442"/>
    </source>
</evidence>
<evidence type="ECO:0000256" key="4">
    <source>
        <dbReference type="ARBA" id="ARBA00022452"/>
    </source>
</evidence>
<evidence type="ECO:0000256" key="3">
    <source>
        <dbReference type="ARBA" id="ARBA00022448"/>
    </source>
</evidence>
<evidence type="ECO:0000256" key="8">
    <source>
        <dbReference type="SAM" id="MobiDB-lite"/>
    </source>
</evidence>
<dbReference type="GO" id="GO:0015562">
    <property type="term" value="F:efflux transmembrane transporter activity"/>
    <property type="evidence" value="ECO:0007669"/>
    <property type="project" value="InterPro"/>
</dbReference>
<keyword evidence="6" id="KW-0472">Membrane</keyword>
<comment type="caution">
    <text evidence="9">The sequence shown here is derived from an EMBL/GenBank/DDBJ whole genome shotgun (WGS) entry which is preliminary data.</text>
</comment>
<accession>A0A1Y2K3M8</accession>
<keyword evidence="10" id="KW-1185">Reference proteome</keyword>
<dbReference type="InterPro" id="IPR051906">
    <property type="entry name" value="TolC-like"/>
</dbReference>
<name>A0A1Y2K3M8_9PROT</name>
<reference evidence="9 10" key="1">
    <citation type="journal article" date="2016" name="BMC Genomics">
        <title>Combined genomic and structural analyses of a cultured magnetotactic bacterium reveals its niche adaptation to a dynamic environment.</title>
        <authorList>
            <person name="Araujo A.C."/>
            <person name="Morillo V."/>
            <person name="Cypriano J."/>
            <person name="Teixeira L.C."/>
            <person name="Leao P."/>
            <person name="Lyra S."/>
            <person name="Almeida L.G."/>
            <person name="Bazylinski D.A."/>
            <person name="Vasconcellos A.T."/>
            <person name="Abreu F."/>
            <person name="Lins U."/>
        </authorList>
    </citation>
    <scope>NUCLEOTIDE SEQUENCE [LARGE SCALE GENOMIC DNA]</scope>
    <source>
        <strain evidence="9 10">IT-1</strain>
    </source>
</reference>
<dbReference type="STRING" id="1434232.MAIT1_02690"/>
<dbReference type="SUPFAM" id="SSF56954">
    <property type="entry name" value="Outer membrane efflux proteins (OEP)"/>
    <property type="match status" value="1"/>
</dbReference>
<comment type="subcellular location">
    <subcellularLocation>
        <location evidence="1">Cell outer membrane</location>
    </subcellularLocation>
</comment>
<keyword evidence="4" id="KW-1134">Transmembrane beta strand</keyword>
<dbReference type="InterPro" id="IPR003423">
    <property type="entry name" value="OMP_efflux"/>
</dbReference>
<gene>
    <name evidence="9" type="ORF">MAIT1_02690</name>
</gene>
<evidence type="ECO:0000313" key="9">
    <source>
        <dbReference type="EMBL" id="OSM02532.1"/>
    </source>
</evidence>
<protein>
    <submittedName>
        <fullName evidence="9">Putative outer membrane efflux protein</fullName>
    </submittedName>
</protein>
<feature type="region of interest" description="Disordered" evidence="8">
    <location>
        <begin position="364"/>
        <end position="393"/>
    </location>
</feature>
<evidence type="ECO:0000256" key="2">
    <source>
        <dbReference type="ARBA" id="ARBA00007613"/>
    </source>
</evidence>
<comment type="similarity">
    <text evidence="2">Belongs to the outer membrane factor (OMF) (TC 1.B.17) family.</text>
</comment>